<reference evidence="1 2" key="1">
    <citation type="journal article" date="2015" name="Int. J. Syst. Evol. Microbiol.">
        <title>Streptomyces gilvifuscus sp. nov., an actinomycete that produces antibacterial compounds isolated from soil.</title>
        <authorList>
            <person name="Nguyen T.M."/>
            <person name="Kim J."/>
        </authorList>
    </citation>
    <scope>NUCLEOTIDE SEQUENCE [LARGE SCALE GENOMIC DNA]</scope>
    <source>
        <strain evidence="1 2">T113</strain>
    </source>
</reference>
<name>A0ABT5G0H5_9ACTN</name>
<evidence type="ECO:0000313" key="1">
    <source>
        <dbReference type="EMBL" id="MDC2958201.1"/>
    </source>
</evidence>
<comment type="caution">
    <text evidence="1">The sequence shown here is derived from an EMBL/GenBank/DDBJ whole genome shotgun (WGS) entry which is preliminary data.</text>
</comment>
<keyword evidence="2" id="KW-1185">Reference proteome</keyword>
<dbReference type="RefSeq" id="WP_272177095.1">
    <property type="nucleotide sequence ID" value="NZ_JAQOSK010000011.1"/>
</dbReference>
<sequence length="85" mass="9115">MSGVYLSAATIGAVGRGVKELDPELLNGFAAVLGVSGDLLTSLTGMNQLPVSRRHREEVIETAALLWDVRHLAAGQVRQLSRMED</sequence>
<evidence type="ECO:0000313" key="2">
    <source>
        <dbReference type="Proteomes" id="UP001221328"/>
    </source>
</evidence>
<accession>A0ABT5G0H5</accession>
<dbReference type="Proteomes" id="UP001221328">
    <property type="component" value="Unassembled WGS sequence"/>
</dbReference>
<dbReference type="EMBL" id="JAQOSK010000011">
    <property type="protein sequence ID" value="MDC2958201.1"/>
    <property type="molecule type" value="Genomic_DNA"/>
</dbReference>
<organism evidence="1 2">
    <name type="scientific">Streptomyces gilvifuscus</name>
    <dbReference type="NCBI Taxonomy" id="1550617"/>
    <lineage>
        <taxon>Bacteria</taxon>
        <taxon>Bacillati</taxon>
        <taxon>Actinomycetota</taxon>
        <taxon>Actinomycetes</taxon>
        <taxon>Kitasatosporales</taxon>
        <taxon>Streptomycetaceae</taxon>
        <taxon>Streptomyces</taxon>
    </lineage>
</organism>
<proteinExistence type="predicted"/>
<gene>
    <name evidence="1" type="ORF">PO587_27535</name>
</gene>
<protein>
    <submittedName>
        <fullName evidence="1">Uncharacterized protein</fullName>
    </submittedName>
</protein>